<dbReference type="PANTHER" id="PTHR30537">
    <property type="entry name" value="HTH-TYPE TRANSCRIPTIONAL REGULATOR"/>
    <property type="match status" value="1"/>
</dbReference>
<dbReference type="SUPFAM" id="SSF53850">
    <property type="entry name" value="Periplasmic binding protein-like II"/>
    <property type="match status" value="1"/>
</dbReference>
<keyword evidence="4" id="KW-0804">Transcription</keyword>
<dbReference type="SUPFAM" id="SSF46785">
    <property type="entry name" value="Winged helix' DNA-binding domain"/>
    <property type="match status" value="1"/>
</dbReference>
<gene>
    <name evidence="6" type="ORF">KZJ38_29115</name>
</gene>
<accession>A0ABX8UYE0</accession>
<evidence type="ECO:0000313" key="6">
    <source>
        <dbReference type="EMBL" id="QYD73666.1"/>
    </source>
</evidence>
<dbReference type="InterPro" id="IPR000847">
    <property type="entry name" value="LysR_HTH_N"/>
</dbReference>
<dbReference type="Pfam" id="PF03466">
    <property type="entry name" value="LysR_substrate"/>
    <property type="match status" value="1"/>
</dbReference>
<proteinExistence type="inferred from homology"/>
<dbReference type="Gene3D" id="1.10.10.10">
    <property type="entry name" value="Winged helix-like DNA-binding domain superfamily/Winged helix DNA-binding domain"/>
    <property type="match status" value="1"/>
</dbReference>
<dbReference type="InterPro" id="IPR036390">
    <property type="entry name" value="WH_DNA-bd_sf"/>
</dbReference>
<dbReference type="InterPro" id="IPR005119">
    <property type="entry name" value="LysR_subst-bd"/>
</dbReference>
<evidence type="ECO:0000256" key="4">
    <source>
        <dbReference type="ARBA" id="ARBA00023163"/>
    </source>
</evidence>
<name>A0ABX8UYE0_9BURK</name>
<dbReference type="Proteomes" id="UP000826462">
    <property type="component" value="Chromosome 2"/>
</dbReference>
<comment type="similarity">
    <text evidence="1">Belongs to the LysR transcriptional regulatory family.</text>
</comment>
<dbReference type="CDD" id="cd08422">
    <property type="entry name" value="PBP2_CrgA_like"/>
    <property type="match status" value="1"/>
</dbReference>
<dbReference type="PANTHER" id="PTHR30537:SF5">
    <property type="entry name" value="HTH-TYPE TRANSCRIPTIONAL ACTIVATOR TTDR-RELATED"/>
    <property type="match status" value="1"/>
</dbReference>
<dbReference type="Gene3D" id="3.40.190.290">
    <property type="match status" value="1"/>
</dbReference>
<keyword evidence="3" id="KW-0238">DNA-binding</keyword>
<reference evidence="6 7" key="1">
    <citation type="submission" date="2021-07" db="EMBL/GenBank/DDBJ databases">
        <title>Paraburkholderia edwinii protects Aspergillus sp. from phenazines by acting as a toxin sponge.</title>
        <authorList>
            <person name="Dahlstrom K.M."/>
            <person name="Newman D.K."/>
        </authorList>
    </citation>
    <scope>NUCLEOTIDE SEQUENCE [LARGE SCALE GENOMIC DNA]</scope>
    <source>
        <strain evidence="6 7">Pe01</strain>
    </source>
</reference>
<evidence type="ECO:0000256" key="2">
    <source>
        <dbReference type="ARBA" id="ARBA00023015"/>
    </source>
</evidence>
<protein>
    <submittedName>
        <fullName evidence="6">LysR family transcriptional regulator</fullName>
    </submittedName>
</protein>
<sequence>MVDMVHSMRIFVRVVEAGTFTAVARETDTTTAQVSRAVSLLEDELQTLLLHRTTRHLSVTEAGAKYFERAKLILAELDNANVEARNAMSHPQGRIRVHATPGLARGAVTSALLAYQAEHPDVSLDLDIEQRIPNLVEDGYDISLASTTQLADSAYIAQTLGTSHGILTASPDYLDRHGTPASVEDLAQHTLLRLSSPLAPADEWHLEGADGSMLVTVKSSPFQTSSPDALRHALVTGAGIGMMCAYNVLDDLRSGALVRVLPQMRLRPFNVYALYVSRRYMDAKTRTLIDFLRKWVTPELARLEHEVESFATRGLVQTQTRGPRNAGLKNGALALAAKESPVPSATVETIH</sequence>
<dbReference type="EMBL" id="CP080096">
    <property type="protein sequence ID" value="QYD73666.1"/>
    <property type="molecule type" value="Genomic_DNA"/>
</dbReference>
<dbReference type="InterPro" id="IPR058163">
    <property type="entry name" value="LysR-type_TF_proteobact-type"/>
</dbReference>
<evidence type="ECO:0000313" key="7">
    <source>
        <dbReference type="Proteomes" id="UP000826462"/>
    </source>
</evidence>
<dbReference type="RefSeq" id="WP_219803521.1">
    <property type="nucleotide sequence ID" value="NZ_CP080096.1"/>
</dbReference>
<dbReference type="InterPro" id="IPR036388">
    <property type="entry name" value="WH-like_DNA-bd_sf"/>
</dbReference>
<feature type="domain" description="HTH lysR-type" evidence="5">
    <location>
        <begin position="8"/>
        <end position="60"/>
    </location>
</feature>
<evidence type="ECO:0000256" key="1">
    <source>
        <dbReference type="ARBA" id="ARBA00009437"/>
    </source>
</evidence>
<keyword evidence="2" id="KW-0805">Transcription regulation</keyword>
<dbReference type="PROSITE" id="PS50931">
    <property type="entry name" value="HTH_LYSR"/>
    <property type="match status" value="1"/>
</dbReference>
<dbReference type="Pfam" id="PF00126">
    <property type="entry name" value="HTH_1"/>
    <property type="match status" value="1"/>
</dbReference>
<organism evidence="6 7">
    <name type="scientific">Paraburkholderia edwinii</name>
    <dbReference type="NCBI Taxonomy" id="2861782"/>
    <lineage>
        <taxon>Bacteria</taxon>
        <taxon>Pseudomonadati</taxon>
        <taxon>Pseudomonadota</taxon>
        <taxon>Betaproteobacteria</taxon>
        <taxon>Burkholderiales</taxon>
        <taxon>Burkholderiaceae</taxon>
        <taxon>Paraburkholderia</taxon>
    </lineage>
</organism>
<evidence type="ECO:0000259" key="5">
    <source>
        <dbReference type="PROSITE" id="PS50931"/>
    </source>
</evidence>
<keyword evidence="7" id="KW-1185">Reference proteome</keyword>
<evidence type="ECO:0000256" key="3">
    <source>
        <dbReference type="ARBA" id="ARBA00023125"/>
    </source>
</evidence>